<accession>A0A7X2S334</accession>
<evidence type="ECO:0000256" key="6">
    <source>
        <dbReference type="HAMAP-Rule" id="MF_01925"/>
    </source>
</evidence>
<name>A0A7X2S334_9BACI</name>
<keyword evidence="2 6" id="KW-0641">Proline biosynthesis</keyword>
<comment type="function">
    <text evidence="5 6">Catalyzes the reduction of 1-pyrroline-5-carboxylate (PCA) to L-proline.</text>
</comment>
<dbReference type="InterPro" id="IPR029036">
    <property type="entry name" value="P5CR_dimer"/>
</dbReference>
<evidence type="ECO:0000313" key="13">
    <source>
        <dbReference type="Proteomes" id="UP000434639"/>
    </source>
</evidence>
<comment type="catalytic activity">
    <reaction evidence="6 9">
        <text>L-proline + NADP(+) = (S)-1-pyrroline-5-carboxylate + NADPH + 2 H(+)</text>
        <dbReference type="Rhea" id="RHEA:14109"/>
        <dbReference type="ChEBI" id="CHEBI:15378"/>
        <dbReference type="ChEBI" id="CHEBI:17388"/>
        <dbReference type="ChEBI" id="CHEBI:57783"/>
        <dbReference type="ChEBI" id="CHEBI:58349"/>
        <dbReference type="ChEBI" id="CHEBI:60039"/>
        <dbReference type="EC" id="1.5.1.2"/>
    </reaction>
</comment>
<gene>
    <name evidence="6 12" type="primary">proC</name>
    <name evidence="12" type="ORF">GKZ89_02685</name>
</gene>
<dbReference type="OrthoDB" id="9805754at2"/>
<evidence type="ECO:0000256" key="4">
    <source>
        <dbReference type="ARBA" id="ARBA00023002"/>
    </source>
</evidence>
<dbReference type="GO" id="GO:0005737">
    <property type="term" value="C:cytoplasm"/>
    <property type="evidence" value="ECO:0007669"/>
    <property type="project" value="UniProtKB-SubCell"/>
</dbReference>
<keyword evidence="6 9" id="KW-0028">Amino-acid biosynthesis</keyword>
<feature type="binding site" evidence="8">
    <location>
        <begin position="69"/>
        <end position="72"/>
    </location>
    <ligand>
        <name>NADP(+)</name>
        <dbReference type="ChEBI" id="CHEBI:58349"/>
    </ligand>
</feature>
<dbReference type="EMBL" id="WMIB01000001">
    <property type="protein sequence ID" value="MTH52298.1"/>
    <property type="molecule type" value="Genomic_DNA"/>
</dbReference>
<comment type="catalytic activity">
    <reaction evidence="6">
        <text>L-proline + NAD(+) = (S)-1-pyrroline-5-carboxylate + NADH + 2 H(+)</text>
        <dbReference type="Rhea" id="RHEA:14105"/>
        <dbReference type="ChEBI" id="CHEBI:15378"/>
        <dbReference type="ChEBI" id="CHEBI:17388"/>
        <dbReference type="ChEBI" id="CHEBI:57540"/>
        <dbReference type="ChEBI" id="CHEBI:57945"/>
        <dbReference type="ChEBI" id="CHEBI:60039"/>
        <dbReference type="EC" id="1.5.1.2"/>
    </reaction>
</comment>
<evidence type="ECO:0000259" key="11">
    <source>
        <dbReference type="Pfam" id="PF14748"/>
    </source>
</evidence>
<protein>
    <recommendedName>
        <fullName evidence="6 7">Pyrroline-5-carboxylate reductase</fullName>
        <shortName evidence="6">P5C reductase</shortName>
        <shortName evidence="6">P5CR</shortName>
        <ecNumber evidence="6 7">1.5.1.2</ecNumber>
    </recommendedName>
    <alternativeName>
        <fullName evidence="6">PCA reductase</fullName>
    </alternativeName>
</protein>
<reference evidence="12 13" key="1">
    <citation type="journal article" date="2017" name="Int. J. Syst. Evol. Microbiol.">
        <title>Bacillus mangrovi sp. nov., isolated from a sediment sample from a mangrove forest.</title>
        <authorList>
            <person name="Gupta V."/>
            <person name="Singh P.K."/>
            <person name="Korpole S."/>
            <person name="Tanuku N.R.S."/>
            <person name="Pinnaka A.K."/>
        </authorList>
    </citation>
    <scope>NUCLEOTIDE SEQUENCE [LARGE SCALE GENOMIC DNA]</scope>
    <source>
        <strain evidence="12 13">KCTC 33872</strain>
    </source>
</reference>
<dbReference type="SUPFAM" id="SSF48179">
    <property type="entry name" value="6-phosphogluconate dehydrogenase C-terminal domain-like"/>
    <property type="match status" value="1"/>
</dbReference>
<dbReference type="PANTHER" id="PTHR11645">
    <property type="entry name" value="PYRROLINE-5-CARBOXYLATE REDUCTASE"/>
    <property type="match status" value="1"/>
</dbReference>
<dbReference type="InterPro" id="IPR028939">
    <property type="entry name" value="P5C_Rdtase_cat_N"/>
</dbReference>
<dbReference type="GO" id="GO:0055129">
    <property type="term" value="P:L-proline biosynthetic process"/>
    <property type="evidence" value="ECO:0007669"/>
    <property type="project" value="UniProtKB-UniRule"/>
</dbReference>
<proteinExistence type="inferred from homology"/>
<evidence type="ECO:0000256" key="8">
    <source>
        <dbReference type="PIRSR" id="PIRSR000193-1"/>
    </source>
</evidence>
<keyword evidence="3 6" id="KW-0521">NADP</keyword>
<dbReference type="NCBIfam" id="TIGR00112">
    <property type="entry name" value="proC"/>
    <property type="match status" value="1"/>
</dbReference>
<dbReference type="InterPro" id="IPR053790">
    <property type="entry name" value="P5CR-like_CS"/>
</dbReference>
<keyword evidence="6" id="KW-0963">Cytoplasm</keyword>
<evidence type="ECO:0000256" key="7">
    <source>
        <dbReference type="NCBIfam" id="TIGR00112"/>
    </source>
</evidence>
<keyword evidence="4 6" id="KW-0560">Oxidoreductase</keyword>
<dbReference type="PROSITE" id="PS00521">
    <property type="entry name" value="P5CR"/>
    <property type="match status" value="1"/>
</dbReference>
<dbReference type="Proteomes" id="UP000434639">
    <property type="component" value="Unassembled WGS sequence"/>
</dbReference>
<dbReference type="InterPro" id="IPR036291">
    <property type="entry name" value="NAD(P)-bd_dom_sf"/>
</dbReference>
<dbReference type="SUPFAM" id="SSF51735">
    <property type="entry name" value="NAD(P)-binding Rossmann-fold domains"/>
    <property type="match status" value="1"/>
</dbReference>
<dbReference type="GO" id="GO:0004735">
    <property type="term" value="F:pyrroline-5-carboxylate reductase activity"/>
    <property type="evidence" value="ECO:0007669"/>
    <property type="project" value="UniProtKB-UniRule"/>
</dbReference>
<dbReference type="PIRSF" id="PIRSF000193">
    <property type="entry name" value="Pyrrol-5-carb_rd"/>
    <property type="match status" value="1"/>
</dbReference>
<comment type="caution">
    <text evidence="12">The sequence shown here is derived from an EMBL/GenBank/DDBJ whole genome shotgun (WGS) entry which is preliminary data.</text>
</comment>
<comment type="subcellular location">
    <subcellularLocation>
        <location evidence="6">Cytoplasm</location>
    </subcellularLocation>
</comment>
<dbReference type="PANTHER" id="PTHR11645:SF49">
    <property type="entry name" value="PYRROLINE-5-CARBOXYLATE REDUCTASE 1"/>
    <property type="match status" value="1"/>
</dbReference>
<evidence type="ECO:0000256" key="2">
    <source>
        <dbReference type="ARBA" id="ARBA00022650"/>
    </source>
</evidence>
<dbReference type="InterPro" id="IPR000304">
    <property type="entry name" value="Pyrroline-COOH_reductase"/>
</dbReference>
<feature type="domain" description="Pyrroline-5-carboxylate reductase catalytic N-terminal" evidence="10">
    <location>
        <begin position="2"/>
        <end position="97"/>
    </location>
</feature>
<dbReference type="HAMAP" id="MF_01925">
    <property type="entry name" value="P5C_reductase"/>
    <property type="match status" value="1"/>
</dbReference>
<dbReference type="Pfam" id="PF14748">
    <property type="entry name" value="P5CR_dimer"/>
    <property type="match status" value="1"/>
</dbReference>
<comment type="similarity">
    <text evidence="1 6 9">Belongs to the pyrroline-5-carboxylate reductase family.</text>
</comment>
<dbReference type="RefSeq" id="WP_155110812.1">
    <property type="nucleotide sequence ID" value="NZ_WMIB01000001.1"/>
</dbReference>
<sequence>MKIGVIGAGSMAEALISGLINGNVVRPEQIAVCNRSDRSKLMYLQEHYHVTVTEDKKELADRSEILILAMKPKDVEEAVLTLRPYVKKQLILSVLAGVTIETIQHLLGKKAPVIRAMPNTSAAIRMSATAISASGEATMHQVKMAKHLFETIGMVAVVEEDQLDAVTALSGSGPAYVYYFIEAMEEAAAEVGLDQEIAKSLILQTLAGASEMLMQSEKQAGQLRKDVTSPGGTTEAGLEKLKDFQFSEAIIACVKRAAERSREMQSGGQAAMEKVRKA</sequence>
<dbReference type="AlphaFoldDB" id="A0A7X2S334"/>
<evidence type="ECO:0000259" key="10">
    <source>
        <dbReference type="Pfam" id="PF03807"/>
    </source>
</evidence>
<dbReference type="InterPro" id="IPR008927">
    <property type="entry name" value="6-PGluconate_DH-like_C_sf"/>
</dbReference>
<dbReference type="EC" id="1.5.1.2" evidence="6 7"/>
<comment type="pathway">
    <text evidence="6 9">Amino-acid biosynthesis; L-proline biosynthesis; L-proline from L-glutamate 5-semialdehyde: step 1/1.</text>
</comment>
<feature type="domain" description="Pyrroline-5-carboxylate reductase dimerisation" evidence="11">
    <location>
        <begin position="160"/>
        <end position="264"/>
    </location>
</feature>
<keyword evidence="13" id="KW-1185">Reference proteome</keyword>
<evidence type="ECO:0000256" key="1">
    <source>
        <dbReference type="ARBA" id="ARBA00005525"/>
    </source>
</evidence>
<dbReference type="Gene3D" id="3.40.50.720">
    <property type="entry name" value="NAD(P)-binding Rossmann-like Domain"/>
    <property type="match status" value="1"/>
</dbReference>
<organism evidence="12 13">
    <name type="scientific">Metabacillus mangrovi</name>
    <dbReference type="NCBI Taxonomy" id="1491830"/>
    <lineage>
        <taxon>Bacteria</taxon>
        <taxon>Bacillati</taxon>
        <taxon>Bacillota</taxon>
        <taxon>Bacilli</taxon>
        <taxon>Bacillales</taxon>
        <taxon>Bacillaceae</taxon>
        <taxon>Metabacillus</taxon>
    </lineage>
</organism>
<dbReference type="FunFam" id="1.10.3730.10:FF:000001">
    <property type="entry name" value="Pyrroline-5-carboxylate reductase"/>
    <property type="match status" value="1"/>
</dbReference>
<dbReference type="UniPathway" id="UPA00098">
    <property type="reaction ID" value="UER00361"/>
</dbReference>
<evidence type="ECO:0000256" key="3">
    <source>
        <dbReference type="ARBA" id="ARBA00022857"/>
    </source>
</evidence>
<evidence type="ECO:0000313" key="12">
    <source>
        <dbReference type="EMBL" id="MTH52298.1"/>
    </source>
</evidence>
<evidence type="ECO:0000256" key="5">
    <source>
        <dbReference type="ARBA" id="ARBA00058118"/>
    </source>
</evidence>
<evidence type="ECO:0000256" key="9">
    <source>
        <dbReference type="RuleBase" id="RU003903"/>
    </source>
</evidence>
<feature type="binding site" evidence="8">
    <location>
        <begin position="6"/>
        <end position="11"/>
    </location>
    <ligand>
        <name>NADP(+)</name>
        <dbReference type="ChEBI" id="CHEBI:58349"/>
    </ligand>
</feature>
<dbReference type="Gene3D" id="1.10.3730.10">
    <property type="entry name" value="ProC C-terminal domain-like"/>
    <property type="match status" value="1"/>
</dbReference>
<dbReference type="Pfam" id="PF03807">
    <property type="entry name" value="F420_oxidored"/>
    <property type="match status" value="1"/>
</dbReference>